<feature type="chain" id="PRO_5046402495" evidence="1">
    <location>
        <begin position="24"/>
        <end position="182"/>
    </location>
</feature>
<evidence type="ECO:0000256" key="1">
    <source>
        <dbReference type="SAM" id="SignalP"/>
    </source>
</evidence>
<reference evidence="2 3" key="1">
    <citation type="submission" date="2020-10" db="EMBL/GenBank/DDBJ databases">
        <title>Phylogeny of dyella-like bacteria.</title>
        <authorList>
            <person name="Fu J."/>
        </authorList>
    </citation>
    <scope>NUCLEOTIDE SEQUENCE [LARGE SCALE GENOMIC DNA]</scope>
    <source>
        <strain evidence="2 3">KACC 19113</strain>
    </source>
</reference>
<protein>
    <submittedName>
        <fullName evidence="2">Uncharacterized protein</fullName>
    </submittedName>
</protein>
<dbReference type="EMBL" id="JADIKK010000008">
    <property type="protein sequence ID" value="MFK2876664.1"/>
    <property type="molecule type" value="Genomic_DNA"/>
</dbReference>
<sequence>MKILVSALLVATVTLISYGPAYAAPFQNQGSNSSAEKQMLLAQKTNLSTALIKNQGELQRFMQSNYNNADNPLNKLPAAARMHFVDSLVFRSEGLASFSYDDLRNLSVTDAYRILSLFGAQDSIGSIPNIKPVTDVDYNILAASPQLYPPYLQDNICGSPSGNGQYNCVGARSYTCNPNTCH</sequence>
<keyword evidence="3" id="KW-1185">Reference proteome</keyword>
<comment type="caution">
    <text evidence="2">The sequence shown here is derived from an EMBL/GenBank/DDBJ whole genome shotgun (WGS) entry which is preliminary data.</text>
</comment>
<accession>A0ABW8J4W5</accession>
<name>A0ABW8J4W5_9GAMM</name>
<dbReference type="RefSeq" id="WP_404612511.1">
    <property type="nucleotide sequence ID" value="NZ_JADIKK010000008.1"/>
</dbReference>
<proteinExistence type="predicted"/>
<dbReference type="Proteomes" id="UP001620339">
    <property type="component" value="Unassembled WGS sequence"/>
</dbReference>
<feature type="signal peptide" evidence="1">
    <location>
        <begin position="1"/>
        <end position="23"/>
    </location>
</feature>
<organism evidence="2 3">
    <name type="scientific">Rhodanobacter hydrolyticus</name>
    <dbReference type="NCBI Taxonomy" id="2250595"/>
    <lineage>
        <taxon>Bacteria</taxon>
        <taxon>Pseudomonadati</taxon>
        <taxon>Pseudomonadota</taxon>
        <taxon>Gammaproteobacteria</taxon>
        <taxon>Lysobacterales</taxon>
        <taxon>Rhodanobacteraceae</taxon>
        <taxon>Rhodanobacter</taxon>
    </lineage>
</organism>
<keyword evidence="1" id="KW-0732">Signal</keyword>
<evidence type="ECO:0000313" key="2">
    <source>
        <dbReference type="EMBL" id="MFK2876664.1"/>
    </source>
</evidence>
<gene>
    <name evidence="2" type="ORF">ISP25_06245</name>
</gene>
<evidence type="ECO:0000313" key="3">
    <source>
        <dbReference type="Proteomes" id="UP001620339"/>
    </source>
</evidence>